<evidence type="ECO:0000313" key="2">
    <source>
        <dbReference type="EMBL" id="QDU68003.1"/>
    </source>
</evidence>
<accession>A0A518BM14</accession>
<keyword evidence="3" id="KW-1185">Reference proteome</keyword>
<protein>
    <submittedName>
        <fullName evidence="2">Uncharacterized protein</fullName>
    </submittedName>
</protein>
<evidence type="ECO:0000256" key="1">
    <source>
        <dbReference type="SAM" id="Phobius"/>
    </source>
</evidence>
<sequence>MSPAEHPSRTSLRVTAAVGVAALALGIWIGFLLGQSTAQVAGPASPGRAHVADRPAASGAFTTPAGLRRPAHAEPAAVAELEGEVFDAEDEGTPSLPDARWRLGEELPLALEPWRAEYRQPVDPLEFELKYDGWELEALDARHDQLRVHLRETRRSVHLERYADGAGTYLRRAADMEVDNDGDGMPDPELGFKIAMRNGEPWTMATGHVLPGGESVVDVTWMPFDEYPELYALDDEKNWLKQKITQLEAQSGD</sequence>
<keyword evidence="1" id="KW-1133">Transmembrane helix</keyword>
<dbReference type="AlphaFoldDB" id="A0A518BM14"/>
<proteinExistence type="predicted"/>
<dbReference type="EMBL" id="CP036287">
    <property type="protein sequence ID" value="QDU68003.1"/>
    <property type="molecule type" value="Genomic_DNA"/>
</dbReference>
<feature type="transmembrane region" description="Helical" evidence="1">
    <location>
        <begin position="12"/>
        <end position="33"/>
    </location>
</feature>
<dbReference type="Proteomes" id="UP000316921">
    <property type="component" value="Chromosome"/>
</dbReference>
<organism evidence="2 3">
    <name type="scientific">Engelhardtia mirabilis</name>
    <dbReference type="NCBI Taxonomy" id="2528011"/>
    <lineage>
        <taxon>Bacteria</taxon>
        <taxon>Pseudomonadati</taxon>
        <taxon>Planctomycetota</taxon>
        <taxon>Planctomycetia</taxon>
        <taxon>Planctomycetia incertae sedis</taxon>
        <taxon>Engelhardtia</taxon>
    </lineage>
</organism>
<keyword evidence="1" id="KW-0472">Membrane</keyword>
<dbReference type="KEGG" id="pbap:Pla133_30940"/>
<gene>
    <name evidence="2" type="ORF">Pla133_30940</name>
</gene>
<name>A0A518BM14_9BACT</name>
<keyword evidence="1" id="KW-0812">Transmembrane</keyword>
<dbReference type="RefSeq" id="WP_145066646.1">
    <property type="nucleotide sequence ID" value="NZ_CP036287.1"/>
</dbReference>
<reference evidence="2 3" key="1">
    <citation type="submission" date="2019-02" db="EMBL/GenBank/DDBJ databases">
        <title>Deep-cultivation of Planctomycetes and their phenomic and genomic characterization uncovers novel biology.</title>
        <authorList>
            <person name="Wiegand S."/>
            <person name="Jogler M."/>
            <person name="Boedeker C."/>
            <person name="Pinto D."/>
            <person name="Vollmers J."/>
            <person name="Rivas-Marin E."/>
            <person name="Kohn T."/>
            <person name="Peeters S.H."/>
            <person name="Heuer A."/>
            <person name="Rast P."/>
            <person name="Oberbeckmann S."/>
            <person name="Bunk B."/>
            <person name="Jeske O."/>
            <person name="Meyerdierks A."/>
            <person name="Storesund J.E."/>
            <person name="Kallscheuer N."/>
            <person name="Luecker S."/>
            <person name="Lage O.M."/>
            <person name="Pohl T."/>
            <person name="Merkel B.J."/>
            <person name="Hornburger P."/>
            <person name="Mueller R.-W."/>
            <person name="Bruemmer F."/>
            <person name="Labrenz M."/>
            <person name="Spormann A.M."/>
            <person name="Op den Camp H."/>
            <person name="Overmann J."/>
            <person name="Amann R."/>
            <person name="Jetten M.S.M."/>
            <person name="Mascher T."/>
            <person name="Medema M.H."/>
            <person name="Devos D.P."/>
            <person name="Kaster A.-K."/>
            <person name="Ovreas L."/>
            <person name="Rohde M."/>
            <person name="Galperin M.Y."/>
            <person name="Jogler C."/>
        </authorList>
    </citation>
    <scope>NUCLEOTIDE SEQUENCE [LARGE SCALE GENOMIC DNA]</scope>
    <source>
        <strain evidence="2 3">Pla133</strain>
    </source>
</reference>
<evidence type="ECO:0000313" key="3">
    <source>
        <dbReference type="Proteomes" id="UP000316921"/>
    </source>
</evidence>